<organism evidence="1 2">
    <name type="scientific">Marinobacter nauticus (strain ATCC 700491 / DSM 11845 / VT8)</name>
    <name type="common">Marinobacter aquaeolei</name>
    <dbReference type="NCBI Taxonomy" id="351348"/>
    <lineage>
        <taxon>Bacteria</taxon>
        <taxon>Pseudomonadati</taxon>
        <taxon>Pseudomonadota</taxon>
        <taxon>Gammaproteobacteria</taxon>
        <taxon>Pseudomonadales</taxon>
        <taxon>Marinobacteraceae</taxon>
        <taxon>Marinobacter</taxon>
    </lineage>
</organism>
<reference evidence="2" key="1">
    <citation type="journal article" date="2011" name="Appl. Environ. Microbiol.">
        <title>Genomic potential of Marinobacter aquaeolei, a biogeochemical 'opportunitroph'.</title>
        <authorList>
            <person name="Singer E."/>
            <person name="Webb E.A."/>
            <person name="Nelson W.C."/>
            <person name="Heidelberg J.F."/>
            <person name="Ivanova N."/>
            <person name="Pati A."/>
            <person name="Edwards K.J."/>
        </authorList>
    </citation>
    <scope>NUCLEOTIDE SEQUENCE [LARGE SCALE GENOMIC DNA]</scope>
    <source>
        <strain evidence="2">ATCC 700491 / DSM 11845 / VT8</strain>
    </source>
</reference>
<dbReference type="HOGENOM" id="CLU_1702167_0_0_6"/>
<dbReference type="AlphaFoldDB" id="A1U8N5"/>
<dbReference type="Proteomes" id="UP000000998">
    <property type="component" value="Plasmid pMAQU02"/>
</dbReference>
<keyword evidence="1" id="KW-0614">Plasmid</keyword>
<protein>
    <submittedName>
        <fullName evidence="1">Uncharacterized protein</fullName>
    </submittedName>
</protein>
<geneLocation type="plasmid" evidence="1 2">
    <name>pMAQU02</name>
</geneLocation>
<proteinExistence type="predicted"/>
<dbReference type="KEGG" id="maq:Maqu_4082"/>
<evidence type="ECO:0000313" key="1">
    <source>
        <dbReference type="EMBL" id="ABM21354.1"/>
    </source>
</evidence>
<name>A1U8N5_MARN8</name>
<accession>A1U8N5</accession>
<evidence type="ECO:0000313" key="2">
    <source>
        <dbReference type="Proteomes" id="UP000000998"/>
    </source>
</evidence>
<sequence>MEPQFMILLTITDLINRMQSDDTQLVCDQFWLDIRAEGVTPEQRAQPFIHLTASGYLVVSVSEVVSVRLYWSATLDNETGNLRAEPCDQNPGIDVYGPAALYPSPGTGSECPLSAAFSAFVAQPEMGDRIRACIHRRVQSGGIGPLQTLCGQAS</sequence>
<gene>
    <name evidence="1" type="ordered locus">Maqu_4082</name>
</gene>
<dbReference type="EMBL" id="CP000516">
    <property type="protein sequence ID" value="ABM21354.1"/>
    <property type="molecule type" value="Genomic_DNA"/>
</dbReference>